<proteinExistence type="predicted"/>
<gene>
    <name evidence="2" type="ORF">I0Q91_00160</name>
</gene>
<evidence type="ECO:0000313" key="3">
    <source>
        <dbReference type="Proteomes" id="UP000621436"/>
    </source>
</evidence>
<feature type="domain" description="CGGC" evidence="1">
    <location>
        <begin position="2"/>
        <end position="105"/>
    </location>
</feature>
<protein>
    <submittedName>
        <fullName evidence="2">CGGC domain-containing protein</fullName>
    </submittedName>
</protein>
<dbReference type="Pfam" id="PF08821">
    <property type="entry name" value="CGGC"/>
    <property type="match status" value="1"/>
</dbReference>
<evidence type="ECO:0000259" key="1">
    <source>
        <dbReference type="Pfam" id="PF08821"/>
    </source>
</evidence>
<dbReference type="InterPro" id="IPR014925">
    <property type="entry name" value="CGGC_dom"/>
</dbReference>
<evidence type="ECO:0000313" key="2">
    <source>
        <dbReference type="EMBL" id="MBF8435476.1"/>
    </source>
</evidence>
<keyword evidence="3" id="KW-1185">Reference proteome</keyword>
<dbReference type="Proteomes" id="UP000621436">
    <property type="component" value="Unassembled WGS sequence"/>
</dbReference>
<comment type="caution">
    <text evidence="2">The sequence shown here is derived from an EMBL/GenBank/DDBJ whole genome shotgun (WGS) entry which is preliminary data.</text>
</comment>
<organism evidence="2 3">
    <name type="scientific">Halonatronomonas betaini</name>
    <dbReference type="NCBI Taxonomy" id="2778430"/>
    <lineage>
        <taxon>Bacteria</taxon>
        <taxon>Bacillati</taxon>
        <taxon>Bacillota</taxon>
        <taxon>Clostridia</taxon>
        <taxon>Halanaerobiales</taxon>
        <taxon>Halarsenatibacteraceae</taxon>
        <taxon>Halonatronomonas</taxon>
    </lineage>
</organism>
<sequence>MRIGVIRCFKNEGNSNSEISLDNLNQKIKDNIDKDYNKLAIVGSLTCGGCPGKKAVKRVKKLLKEYADYVYLDEVISGSSAELNCIYSEKILDAIYNRTAEEKIIISSNEKVHQIDEAEDEV</sequence>
<dbReference type="EMBL" id="JADPIE010000001">
    <property type="protein sequence ID" value="MBF8435476.1"/>
    <property type="molecule type" value="Genomic_DNA"/>
</dbReference>
<reference evidence="2" key="1">
    <citation type="submission" date="2020-11" db="EMBL/GenBank/DDBJ databases">
        <title>Halonatronomonas betainensis gen. nov., sp. nov. a novel haloalkaliphilic representative of the family Halanaerobiacae capable of betaine degradation.</title>
        <authorList>
            <person name="Boltyanskaya Y."/>
            <person name="Kevbrin V."/>
            <person name="Detkova E."/>
            <person name="Grouzdev D.S."/>
            <person name="Koziaeva V."/>
            <person name="Zhilina T."/>
        </authorList>
    </citation>
    <scope>NUCLEOTIDE SEQUENCE</scope>
    <source>
        <strain evidence="2">Z-7014</strain>
    </source>
</reference>
<dbReference type="AlphaFoldDB" id="A0A931F6D8"/>
<dbReference type="RefSeq" id="WP_270452094.1">
    <property type="nucleotide sequence ID" value="NZ_JADPIE010000001.1"/>
</dbReference>
<accession>A0A931F6D8</accession>
<name>A0A931F6D8_9FIRM</name>